<evidence type="ECO:0008006" key="3">
    <source>
        <dbReference type="Google" id="ProtNLM"/>
    </source>
</evidence>
<accession>A0AAX0PUT2</accession>
<dbReference type="Proteomes" id="UP000216448">
    <property type="component" value="Unassembled WGS sequence"/>
</dbReference>
<protein>
    <recommendedName>
        <fullName evidence="3">Transcriptional regulator</fullName>
    </recommendedName>
</protein>
<proteinExistence type="predicted"/>
<dbReference type="EMBL" id="NIBB01000031">
    <property type="protein sequence ID" value="PAB52591.1"/>
    <property type="molecule type" value="Genomic_DNA"/>
</dbReference>
<dbReference type="RefSeq" id="WP_095154525.1">
    <property type="nucleotide sequence ID" value="NZ_NIBB01000031.1"/>
</dbReference>
<name>A0AAX0PUT2_LACJH</name>
<gene>
    <name evidence="1" type="ORF">A3P64_05810</name>
</gene>
<dbReference type="AlphaFoldDB" id="A0AAX0PUT2"/>
<evidence type="ECO:0000313" key="2">
    <source>
        <dbReference type="Proteomes" id="UP000216448"/>
    </source>
</evidence>
<sequence length="63" mass="7576">MKELDIKKISSQKLLQELIDRKVLTQIPVGLYKEFELRRKYKNRDKPITYDGVYLLNSSQKDF</sequence>
<reference evidence="1 2" key="1">
    <citation type="submission" date="2017-05" db="EMBL/GenBank/DDBJ databases">
        <title>Lactobacillus johnsonii from commercial turkeys.</title>
        <authorList>
            <person name="Johnson T.J."/>
            <person name="Youmans B."/>
        </authorList>
    </citation>
    <scope>NUCLEOTIDE SEQUENCE [LARGE SCALE GENOMIC DNA]</scope>
    <source>
        <strain evidence="1 2">UMNLJ54</strain>
    </source>
</reference>
<evidence type="ECO:0000313" key="1">
    <source>
        <dbReference type="EMBL" id="PAB52591.1"/>
    </source>
</evidence>
<comment type="caution">
    <text evidence="1">The sequence shown here is derived from an EMBL/GenBank/DDBJ whole genome shotgun (WGS) entry which is preliminary data.</text>
</comment>
<organism evidence="1 2">
    <name type="scientific">Lactobacillus johnsonii</name>
    <dbReference type="NCBI Taxonomy" id="33959"/>
    <lineage>
        <taxon>Bacteria</taxon>
        <taxon>Bacillati</taxon>
        <taxon>Bacillota</taxon>
        <taxon>Bacilli</taxon>
        <taxon>Lactobacillales</taxon>
        <taxon>Lactobacillaceae</taxon>
        <taxon>Lactobacillus</taxon>
    </lineage>
</organism>